<dbReference type="PANTHER" id="PTHR43421">
    <property type="entry name" value="METALLOPROTEASE PMBA"/>
    <property type="match status" value="1"/>
</dbReference>
<dbReference type="Gene3D" id="3.30.2290.10">
    <property type="entry name" value="PmbA/TldD superfamily"/>
    <property type="match status" value="1"/>
</dbReference>
<dbReference type="Pfam" id="PF19290">
    <property type="entry name" value="PmbA_TldD_2nd"/>
    <property type="match status" value="1"/>
</dbReference>
<sequence length="446" mass="49840">MSTDNNSQKEFQELADWVIAETKKAGAKDCKVNISKRRFVEINYRDKKPEVIKEATTQGLNLQVFINNRYASQSTPDFRKSTLSGFITDVIESAKIMEEDPFRTLPDPKYYAGRSTSDLQLADPSHSELTPEERHVMAQKVEEGCLKQGGSKVISVEAGEYDDTYDEFVKSSNGFIGANRTTQCWTGANMTAQDEGDRRPSGYNWVGCRYRADLPSLDEVGKTAALRTLDLMGGKKIQTETLPIIIENRGVGRVLGGLQEPMWAGNIQQKRSFLADKKGQSIGSKLFTIQDDPFLPRALGSKYYDDDGFPTKKRTLITEGTLDEFLVNWYYSRKLGWEPNSGSISNLIIPPGTRSVDEIIRDMDRCLLITDFIGGNSNSTTGDFSVGIIGKLFNKGQFVQNVAEMNMADNHLKFWHKLVEVANDPWIYSSARLPSLVFDGVVVSGI</sequence>
<dbReference type="InterPro" id="IPR036059">
    <property type="entry name" value="TldD/PmbA_sf"/>
</dbReference>
<name>A0A5K7SGA5_9BACT</name>
<dbReference type="PANTHER" id="PTHR43421:SF1">
    <property type="entry name" value="METALLOPROTEASE PMBA"/>
    <property type="match status" value="1"/>
</dbReference>
<evidence type="ECO:0000313" key="4">
    <source>
        <dbReference type="Proteomes" id="UP001193389"/>
    </source>
</evidence>
<evidence type="ECO:0000259" key="2">
    <source>
        <dbReference type="Pfam" id="PF19290"/>
    </source>
</evidence>
<dbReference type="RefSeq" id="WP_318348748.1">
    <property type="nucleotide sequence ID" value="NZ_AP018694.1"/>
</dbReference>
<reference evidence="3" key="1">
    <citation type="journal article" date="2020" name="Int. J. Syst. Evol. Microbiol.">
        <title>Aquipluma nitroreducens gen. nov. sp. nov., a novel facultatively anaerobic bacterium isolated from a freshwater lake.</title>
        <authorList>
            <person name="Watanabe M."/>
            <person name="Kojima H."/>
            <person name="Fukui M."/>
        </authorList>
    </citation>
    <scope>NUCLEOTIDE SEQUENCE</scope>
    <source>
        <strain evidence="3">MeG22</strain>
    </source>
</reference>
<protein>
    <submittedName>
        <fullName evidence="3">TldE protein, part of TldE/TldD proteolytic complex</fullName>
    </submittedName>
</protein>
<dbReference type="GO" id="GO:0005829">
    <property type="term" value="C:cytosol"/>
    <property type="evidence" value="ECO:0007669"/>
    <property type="project" value="TreeGrafter"/>
</dbReference>
<proteinExistence type="predicted"/>
<evidence type="ECO:0000259" key="1">
    <source>
        <dbReference type="Pfam" id="PF19289"/>
    </source>
</evidence>
<dbReference type="EMBL" id="AP018694">
    <property type="protein sequence ID" value="BBE20621.1"/>
    <property type="molecule type" value="Genomic_DNA"/>
</dbReference>
<dbReference type="GO" id="GO:0008237">
    <property type="term" value="F:metallopeptidase activity"/>
    <property type="evidence" value="ECO:0007669"/>
    <property type="project" value="InterPro"/>
</dbReference>
<organism evidence="3 4">
    <name type="scientific">Aquipluma nitroreducens</name>
    <dbReference type="NCBI Taxonomy" id="2010828"/>
    <lineage>
        <taxon>Bacteria</taxon>
        <taxon>Pseudomonadati</taxon>
        <taxon>Bacteroidota</taxon>
        <taxon>Bacteroidia</taxon>
        <taxon>Marinilabiliales</taxon>
        <taxon>Prolixibacteraceae</taxon>
        <taxon>Aquipluma</taxon>
    </lineage>
</organism>
<dbReference type="GO" id="GO:0006508">
    <property type="term" value="P:proteolysis"/>
    <property type="evidence" value="ECO:0007669"/>
    <property type="project" value="InterPro"/>
</dbReference>
<dbReference type="InterPro" id="IPR045570">
    <property type="entry name" value="Metalloprtase-TldD/E_cen_dom"/>
</dbReference>
<evidence type="ECO:0000313" key="3">
    <source>
        <dbReference type="EMBL" id="BBE20621.1"/>
    </source>
</evidence>
<dbReference type="InterPro" id="IPR045569">
    <property type="entry name" value="Metalloprtase-TldD/E_C"/>
</dbReference>
<dbReference type="Pfam" id="PF19289">
    <property type="entry name" value="PmbA_TldD_3rd"/>
    <property type="match status" value="1"/>
</dbReference>
<feature type="domain" description="Metalloprotease TldD/E central" evidence="2">
    <location>
        <begin position="127"/>
        <end position="230"/>
    </location>
</feature>
<dbReference type="SUPFAM" id="SSF111283">
    <property type="entry name" value="Putative modulator of DNA gyrase, PmbA/TldD"/>
    <property type="match status" value="1"/>
</dbReference>
<accession>A0A5K7SGA5</accession>
<dbReference type="AlphaFoldDB" id="A0A5K7SGA5"/>
<gene>
    <name evidence="3" type="ORF">AQPE_4815</name>
</gene>
<dbReference type="Proteomes" id="UP001193389">
    <property type="component" value="Chromosome"/>
</dbReference>
<keyword evidence="4" id="KW-1185">Reference proteome</keyword>
<dbReference type="KEGG" id="anf:AQPE_4815"/>
<feature type="domain" description="Metalloprotease TldD/E C-terminal" evidence="1">
    <location>
        <begin position="240"/>
        <end position="445"/>
    </location>
</feature>
<dbReference type="InterPro" id="IPR035068">
    <property type="entry name" value="TldD/PmbA_N"/>
</dbReference>
<dbReference type="InterPro" id="IPR047657">
    <property type="entry name" value="PmbA"/>
</dbReference>